<name>A0ABU8S6W8_9SPHN</name>
<gene>
    <name evidence="1" type="ORF">WG900_07225</name>
</gene>
<organism evidence="1 2">
    <name type="scientific">Novosphingobium aquae</name>
    <dbReference type="NCBI Taxonomy" id="3133435"/>
    <lineage>
        <taxon>Bacteria</taxon>
        <taxon>Pseudomonadati</taxon>
        <taxon>Pseudomonadota</taxon>
        <taxon>Alphaproteobacteria</taxon>
        <taxon>Sphingomonadales</taxon>
        <taxon>Sphingomonadaceae</taxon>
        <taxon>Novosphingobium</taxon>
    </lineage>
</organism>
<evidence type="ECO:0000313" key="1">
    <source>
        <dbReference type="EMBL" id="MEJ6009706.1"/>
    </source>
</evidence>
<dbReference type="EMBL" id="JBBHJY010000002">
    <property type="protein sequence ID" value="MEJ6009706.1"/>
    <property type="molecule type" value="Genomic_DNA"/>
</dbReference>
<protein>
    <submittedName>
        <fullName evidence="1">Uncharacterized protein</fullName>
    </submittedName>
</protein>
<accession>A0ABU8S6W8</accession>
<evidence type="ECO:0000313" key="2">
    <source>
        <dbReference type="Proteomes" id="UP001379235"/>
    </source>
</evidence>
<dbReference type="RefSeq" id="WP_339965918.1">
    <property type="nucleotide sequence ID" value="NZ_JBBHJY010000002.1"/>
</dbReference>
<sequence length="222" mass="24339">MAKPIKKGPLLLAGAALFLALPVIIPSALAFPYRAQVGTFDIRSEAPLPRAEIERVIADANRRIATSPIADPQGESRSIYLTQGGWRWTWLALQSRKSFGLTRAATIYIVINRSHLAANRMTNSQPVGAARTLSSIIAHETCHGMERRRYGALMSVTKPTWLVEGYCDHVAQESTLSDARAADLKARGIDHPAMVYYEGRKKVAAELARNGGDVDRLFAEAK</sequence>
<comment type="caution">
    <text evidence="1">The sequence shown here is derived from an EMBL/GenBank/DDBJ whole genome shotgun (WGS) entry which is preliminary data.</text>
</comment>
<dbReference type="Proteomes" id="UP001379235">
    <property type="component" value="Unassembled WGS sequence"/>
</dbReference>
<proteinExistence type="predicted"/>
<reference evidence="1 2" key="1">
    <citation type="submission" date="2024-03" db="EMBL/GenBank/DDBJ databases">
        <authorList>
            <person name="Jo J.-H."/>
        </authorList>
    </citation>
    <scope>NUCLEOTIDE SEQUENCE [LARGE SCALE GENOMIC DNA]</scope>
    <source>
        <strain evidence="1 2">AS3R-12</strain>
    </source>
</reference>
<keyword evidence="2" id="KW-1185">Reference proteome</keyword>